<dbReference type="EMBL" id="PNCG01000019">
    <property type="protein sequence ID" value="TMP85732.1"/>
    <property type="molecule type" value="Genomic_DNA"/>
</dbReference>
<dbReference type="InterPro" id="IPR027417">
    <property type="entry name" value="P-loop_NTPase"/>
</dbReference>
<accession>A0A5S3Z0C8</accession>
<organism evidence="1 2">
    <name type="scientific">Pseudoalteromonas ruthenica</name>
    <dbReference type="NCBI Taxonomy" id="151081"/>
    <lineage>
        <taxon>Bacteria</taxon>
        <taxon>Pseudomonadati</taxon>
        <taxon>Pseudomonadota</taxon>
        <taxon>Gammaproteobacteria</taxon>
        <taxon>Alteromonadales</taxon>
        <taxon>Pseudoalteromonadaceae</taxon>
        <taxon>Pseudoalteromonas</taxon>
    </lineage>
</organism>
<proteinExistence type="predicted"/>
<dbReference type="Gene3D" id="3.40.50.300">
    <property type="entry name" value="P-loop containing nucleotide triphosphate hydrolases"/>
    <property type="match status" value="1"/>
</dbReference>
<evidence type="ECO:0000313" key="2">
    <source>
        <dbReference type="Proteomes" id="UP000305874"/>
    </source>
</evidence>
<dbReference type="Proteomes" id="UP000305874">
    <property type="component" value="Unassembled WGS sequence"/>
</dbReference>
<comment type="caution">
    <text evidence="1">The sequence shown here is derived from an EMBL/GenBank/DDBJ whole genome shotgun (WGS) entry which is preliminary data.</text>
</comment>
<protein>
    <submittedName>
        <fullName evidence="1">Uncharacterized protein</fullName>
    </submittedName>
</protein>
<gene>
    <name evidence="1" type="ORF">CWC05_16905</name>
</gene>
<reference evidence="1 2" key="1">
    <citation type="submission" date="2017-12" db="EMBL/GenBank/DDBJ databases">
        <authorList>
            <person name="Paulsen S."/>
            <person name="Gram L.K."/>
        </authorList>
    </citation>
    <scope>NUCLEOTIDE SEQUENCE [LARGE SCALE GENOMIC DNA]</scope>
    <source>
        <strain evidence="1 2">S2897</strain>
    </source>
</reference>
<reference evidence="2" key="2">
    <citation type="submission" date="2019-06" db="EMBL/GenBank/DDBJ databases">
        <title>Co-occurence of chitin degradation, pigmentation and bioactivity in marine Pseudoalteromonas.</title>
        <authorList>
            <person name="Sonnenschein E.C."/>
            <person name="Bech P.K."/>
        </authorList>
    </citation>
    <scope>NUCLEOTIDE SEQUENCE [LARGE SCALE GENOMIC DNA]</scope>
    <source>
        <strain evidence="2">S2897</strain>
    </source>
</reference>
<dbReference type="STRING" id="151081.TW72_05295"/>
<sequence length="159" mass="18134">MVHKIHSEAIMLHTASVRHVKSYQQDNPNVINIVKTEDEISATFEMLKIVHRYNQNNGWTLLVAPDNVPSRHLLDACSIDTNKLLVIRAKHVVDMEYMLNCALQNGRFAAVITWTDILKQQQLEALQLNTHQAKAQLYCFTTEHNASEQTTVPSQLQVC</sequence>
<dbReference type="AlphaFoldDB" id="A0A5S3Z0C8"/>
<evidence type="ECO:0000313" key="1">
    <source>
        <dbReference type="EMBL" id="TMP85732.1"/>
    </source>
</evidence>
<dbReference type="SUPFAM" id="SSF52540">
    <property type="entry name" value="P-loop containing nucleoside triphosphate hydrolases"/>
    <property type="match status" value="1"/>
</dbReference>
<name>A0A5S3Z0C8_9GAMM</name>
<dbReference type="OrthoDB" id="6310227at2"/>